<name>A0ABR3ZWU1_9LECA</name>
<keyword evidence="4 6" id="KW-0472">Membrane</keyword>
<dbReference type="InterPro" id="IPR049326">
    <property type="entry name" value="Rhodopsin_dom_fungi"/>
</dbReference>
<dbReference type="EMBL" id="JBEFKJ010000038">
    <property type="protein sequence ID" value="KAL2037630.1"/>
    <property type="molecule type" value="Genomic_DNA"/>
</dbReference>
<keyword evidence="9" id="KW-1185">Reference proteome</keyword>
<sequence length="443" mass="49231">MATVPTATDLQDQRDHFDQTLVPSLVASNTVCLVLAYIAVALRFLCRRMTKVAYEYDDWLIVAGLVMNHHYCHVPKFILLGDPANDVDLVEQVFTTAVIICQFIGIHYGAGRHAIVTTDKTTSVKGFAETLLAVEVIYQAATFSIKASILYLYHRVFFVSDRFTKLLWVVVIFILIYSGVQGMGALFQCVPISANWDPTVKRHCLPIAAPVTVFAVCNVLTDFIILILPMPLLWGLQQPLERKIKIMGIFMLGGFVCFASIYRAVIIHNLNPIDPSYTDIQAQIWTAIEMGMGVVSVCLPTYRPIFSRMVPKFKNKLASWNSGLSGRTLQEGGGPPDRIKSDVSAIELAQRMSDMTLRLEEEPARPELSHVRMRPSQSSAFAHLGVLGNELDTERGGSAESMPTLQKVPTPDKIKALIRGERWGWYKRKLSADANNSAGPSNV</sequence>
<evidence type="ECO:0000259" key="7">
    <source>
        <dbReference type="Pfam" id="PF20684"/>
    </source>
</evidence>
<feature type="transmembrane region" description="Helical" evidence="6">
    <location>
        <begin position="20"/>
        <end position="42"/>
    </location>
</feature>
<evidence type="ECO:0000256" key="1">
    <source>
        <dbReference type="ARBA" id="ARBA00004141"/>
    </source>
</evidence>
<dbReference type="Proteomes" id="UP001590950">
    <property type="component" value="Unassembled WGS sequence"/>
</dbReference>
<feature type="domain" description="Rhodopsin" evidence="7">
    <location>
        <begin position="42"/>
        <end position="308"/>
    </location>
</feature>
<keyword evidence="2 6" id="KW-0812">Transmembrane</keyword>
<feature type="transmembrane region" description="Helical" evidence="6">
    <location>
        <begin position="166"/>
        <end position="187"/>
    </location>
</feature>
<evidence type="ECO:0000256" key="6">
    <source>
        <dbReference type="SAM" id="Phobius"/>
    </source>
</evidence>
<dbReference type="Pfam" id="PF20684">
    <property type="entry name" value="Fung_rhodopsin"/>
    <property type="match status" value="1"/>
</dbReference>
<organism evidence="8 9">
    <name type="scientific">Stereocaulon virgatum</name>
    <dbReference type="NCBI Taxonomy" id="373712"/>
    <lineage>
        <taxon>Eukaryota</taxon>
        <taxon>Fungi</taxon>
        <taxon>Dikarya</taxon>
        <taxon>Ascomycota</taxon>
        <taxon>Pezizomycotina</taxon>
        <taxon>Lecanoromycetes</taxon>
        <taxon>OSLEUM clade</taxon>
        <taxon>Lecanoromycetidae</taxon>
        <taxon>Lecanorales</taxon>
        <taxon>Lecanorineae</taxon>
        <taxon>Stereocaulaceae</taxon>
        <taxon>Stereocaulon</taxon>
    </lineage>
</organism>
<evidence type="ECO:0000256" key="5">
    <source>
        <dbReference type="ARBA" id="ARBA00038359"/>
    </source>
</evidence>
<reference evidence="8 9" key="1">
    <citation type="submission" date="2024-09" db="EMBL/GenBank/DDBJ databases">
        <title>Rethinking Asexuality: The Enigmatic Case of Functional Sexual Genes in Lepraria (Stereocaulaceae).</title>
        <authorList>
            <person name="Doellman M."/>
            <person name="Sun Y."/>
            <person name="Barcenas-Pena A."/>
            <person name="Lumbsch H.T."/>
            <person name="Grewe F."/>
        </authorList>
    </citation>
    <scope>NUCLEOTIDE SEQUENCE [LARGE SCALE GENOMIC DNA]</scope>
    <source>
        <strain evidence="8 9">Mercado 3170</strain>
    </source>
</reference>
<protein>
    <recommendedName>
        <fullName evidence="7">Rhodopsin domain-containing protein</fullName>
    </recommendedName>
</protein>
<comment type="caution">
    <text evidence="8">The sequence shown here is derived from an EMBL/GenBank/DDBJ whole genome shotgun (WGS) entry which is preliminary data.</text>
</comment>
<evidence type="ECO:0000256" key="3">
    <source>
        <dbReference type="ARBA" id="ARBA00022989"/>
    </source>
</evidence>
<evidence type="ECO:0000313" key="9">
    <source>
        <dbReference type="Proteomes" id="UP001590950"/>
    </source>
</evidence>
<evidence type="ECO:0000256" key="2">
    <source>
        <dbReference type="ARBA" id="ARBA00022692"/>
    </source>
</evidence>
<gene>
    <name evidence="8" type="ORF">N7G274_009575</name>
</gene>
<dbReference type="InterPro" id="IPR052337">
    <property type="entry name" value="SAT4-like"/>
</dbReference>
<accession>A0ABR3ZWU1</accession>
<comment type="subcellular location">
    <subcellularLocation>
        <location evidence="1">Membrane</location>
        <topology evidence="1">Multi-pass membrane protein</topology>
    </subcellularLocation>
</comment>
<keyword evidence="3 6" id="KW-1133">Transmembrane helix</keyword>
<proteinExistence type="inferred from homology"/>
<dbReference type="PANTHER" id="PTHR33048">
    <property type="entry name" value="PTH11-LIKE INTEGRAL MEMBRANE PROTEIN (AFU_ORTHOLOGUE AFUA_5G11245)"/>
    <property type="match status" value="1"/>
</dbReference>
<evidence type="ECO:0000313" key="8">
    <source>
        <dbReference type="EMBL" id="KAL2037630.1"/>
    </source>
</evidence>
<evidence type="ECO:0000256" key="4">
    <source>
        <dbReference type="ARBA" id="ARBA00023136"/>
    </source>
</evidence>
<comment type="similarity">
    <text evidence="5">Belongs to the SAT4 family.</text>
</comment>
<dbReference type="PANTHER" id="PTHR33048:SF47">
    <property type="entry name" value="INTEGRAL MEMBRANE PROTEIN-RELATED"/>
    <property type="match status" value="1"/>
</dbReference>
<feature type="transmembrane region" description="Helical" evidence="6">
    <location>
        <begin position="246"/>
        <end position="270"/>
    </location>
</feature>
<feature type="transmembrane region" description="Helical" evidence="6">
    <location>
        <begin position="207"/>
        <end position="234"/>
    </location>
</feature>
<feature type="transmembrane region" description="Helical" evidence="6">
    <location>
        <begin position="282"/>
        <end position="302"/>
    </location>
</feature>